<dbReference type="Gene3D" id="3.90.226.10">
    <property type="entry name" value="2-enoyl-CoA Hydratase, Chain A, domain 1"/>
    <property type="match status" value="1"/>
</dbReference>
<organism evidence="3 4">
    <name type="scientific">Hoeflea poritis</name>
    <dbReference type="NCBI Taxonomy" id="2993659"/>
    <lineage>
        <taxon>Bacteria</taxon>
        <taxon>Pseudomonadati</taxon>
        <taxon>Pseudomonadota</taxon>
        <taxon>Alphaproteobacteria</taxon>
        <taxon>Hyphomicrobiales</taxon>
        <taxon>Rhizobiaceae</taxon>
        <taxon>Hoeflea</taxon>
    </lineage>
</organism>
<dbReference type="InterPro" id="IPR018376">
    <property type="entry name" value="Enoyl-CoA_hyd/isom_CS"/>
</dbReference>
<name>A0ABT4VKH2_9HYPH</name>
<dbReference type="CDD" id="cd06558">
    <property type="entry name" value="crotonase-like"/>
    <property type="match status" value="1"/>
</dbReference>
<reference evidence="3" key="1">
    <citation type="submission" date="2022-11" db="EMBL/GenBank/DDBJ databases">
        <title>Hoeflea poritis sp. nov., isolated from scleractinian coral Porites lutea.</title>
        <authorList>
            <person name="Zhang G."/>
            <person name="Wei Q."/>
            <person name="Cai L."/>
        </authorList>
    </citation>
    <scope>NUCLEOTIDE SEQUENCE</scope>
    <source>
        <strain evidence="3">E7-10</strain>
    </source>
</reference>
<dbReference type="SUPFAM" id="SSF52096">
    <property type="entry name" value="ClpP/crotonase"/>
    <property type="match status" value="1"/>
</dbReference>
<dbReference type="Proteomes" id="UP001148313">
    <property type="component" value="Unassembled WGS sequence"/>
</dbReference>
<evidence type="ECO:0000256" key="1">
    <source>
        <dbReference type="ARBA" id="ARBA00005254"/>
    </source>
</evidence>
<dbReference type="InterPro" id="IPR001753">
    <property type="entry name" value="Enoyl-CoA_hydra/iso"/>
</dbReference>
<protein>
    <submittedName>
        <fullName evidence="3">Enoyl-CoA hydratase-related protein</fullName>
    </submittedName>
</protein>
<dbReference type="EMBL" id="JAPJZH010000003">
    <property type="protein sequence ID" value="MDA4845094.1"/>
    <property type="molecule type" value="Genomic_DNA"/>
</dbReference>
<dbReference type="InterPro" id="IPR029045">
    <property type="entry name" value="ClpP/crotonase-like_dom_sf"/>
</dbReference>
<dbReference type="PANTHER" id="PTHR43802">
    <property type="entry name" value="ENOYL-COA HYDRATASE"/>
    <property type="match status" value="1"/>
</dbReference>
<accession>A0ABT4VKH2</accession>
<proteinExistence type="inferred from homology"/>
<dbReference type="InterPro" id="IPR014748">
    <property type="entry name" value="Enoyl-CoA_hydra_C"/>
</dbReference>
<dbReference type="Gene3D" id="1.10.12.10">
    <property type="entry name" value="Lyase 2-enoyl-coa Hydratase, Chain A, domain 2"/>
    <property type="match status" value="1"/>
</dbReference>
<sequence>MSNNTDRPVLTERRGAVQVITLNRPGVSNAVDAEGSYLVDRFIREAEAAPEVGAIVLTGTGERAFCAGMDLKEAARRGAGGGLVPGAGFCGLTERVVAKPVLGAINGAAVAGGFEIALACDMLVAAEHAVFGLSEVKRGMVAFSGGVQRLAQQLPRQIAMEMVTVGTLLPARRLEALGIVNRVVPGERVLDETVALADAMLENSWNAVCFGKELFNHAMNEPLPDAIARGHANADRLMRSEDSREGIAAYAEHRDADFKKDNRS</sequence>
<gene>
    <name evidence="3" type="ORF">OOZ53_07010</name>
</gene>
<evidence type="ECO:0000313" key="3">
    <source>
        <dbReference type="EMBL" id="MDA4845094.1"/>
    </source>
</evidence>
<keyword evidence="4" id="KW-1185">Reference proteome</keyword>
<dbReference type="PANTHER" id="PTHR43802:SF1">
    <property type="entry name" value="IP11341P-RELATED"/>
    <property type="match status" value="1"/>
</dbReference>
<evidence type="ECO:0000313" key="4">
    <source>
        <dbReference type="Proteomes" id="UP001148313"/>
    </source>
</evidence>
<dbReference type="RefSeq" id="WP_271088653.1">
    <property type="nucleotide sequence ID" value="NZ_JAPJZH010000003.1"/>
</dbReference>
<comment type="caution">
    <text evidence="3">The sequence shown here is derived from an EMBL/GenBank/DDBJ whole genome shotgun (WGS) entry which is preliminary data.</text>
</comment>
<evidence type="ECO:0000256" key="2">
    <source>
        <dbReference type="RuleBase" id="RU003707"/>
    </source>
</evidence>
<dbReference type="PROSITE" id="PS00166">
    <property type="entry name" value="ENOYL_COA_HYDRATASE"/>
    <property type="match status" value="1"/>
</dbReference>
<dbReference type="Pfam" id="PF00378">
    <property type="entry name" value="ECH_1"/>
    <property type="match status" value="1"/>
</dbReference>
<comment type="similarity">
    <text evidence="1 2">Belongs to the enoyl-CoA hydratase/isomerase family.</text>
</comment>